<organism evidence="2 3">
    <name type="scientific">Hibiscus trionum</name>
    <name type="common">Flower of an hour</name>
    <dbReference type="NCBI Taxonomy" id="183268"/>
    <lineage>
        <taxon>Eukaryota</taxon>
        <taxon>Viridiplantae</taxon>
        <taxon>Streptophyta</taxon>
        <taxon>Embryophyta</taxon>
        <taxon>Tracheophyta</taxon>
        <taxon>Spermatophyta</taxon>
        <taxon>Magnoliopsida</taxon>
        <taxon>eudicotyledons</taxon>
        <taxon>Gunneridae</taxon>
        <taxon>Pentapetalae</taxon>
        <taxon>rosids</taxon>
        <taxon>malvids</taxon>
        <taxon>Malvales</taxon>
        <taxon>Malvaceae</taxon>
        <taxon>Malvoideae</taxon>
        <taxon>Hibiscus</taxon>
    </lineage>
</organism>
<dbReference type="PANTHER" id="PTHR37244:SF1">
    <property type="entry name" value="NADP-SPECIFIC GLUTAMATE DEHYDROGENASE"/>
    <property type="match status" value="1"/>
</dbReference>
<feature type="transmembrane region" description="Helical" evidence="1">
    <location>
        <begin position="225"/>
        <end position="245"/>
    </location>
</feature>
<reference evidence="2" key="1">
    <citation type="submission" date="2023-05" db="EMBL/GenBank/DDBJ databases">
        <title>Genome and transcriptome analyses reveal genes involved in the formation of fine ridges on petal epidermal cells in Hibiscus trionum.</title>
        <authorList>
            <person name="Koshimizu S."/>
            <person name="Masuda S."/>
            <person name="Ishii T."/>
            <person name="Shirasu K."/>
            <person name="Hoshino A."/>
            <person name="Arita M."/>
        </authorList>
    </citation>
    <scope>NUCLEOTIDE SEQUENCE</scope>
    <source>
        <strain evidence="2">Hamamatsu line</strain>
    </source>
</reference>
<evidence type="ECO:0000313" key="2">
    <source>
        <dbReference type="EMBL" id="GMJ06293.1"/>
    </source>
</evidence>
<protein>
    <submittedName>
        <fullName evidence="2">Uncharacterized protein</fullName>
    </submittedName>
</protein>
<name>A0A9W7MIZ9_HIBTR</name>
<keyword evidence="1" id="KW-0472">Membrane</keyword>
<dbReference type="AlphaFoldDB" id="A0A9W7MIZ9"/>
<comment type="caution">
    <text evidence="2">The sequence shown here is derived from an EMBL/GenBank/DDBJ whole genome shotgun (WGS) entry which is preliminary data.</text>
</comment>
<dbReference type="Proteomes" id="UP001165190">
    <property type="component" value="Unassembled WGS sequence"/>
</dbReference>
<keyword evidence="1" id="KW-0812">Transmembrane</keyword>
<keyword evidence="1" id="KW-1133">Transmembrane helix</keyword>
<dbReference type="PANTHER" id="PTHR37244">
    <property type="entry name" value="NADP-SPECIFIC GLUTAMATE DEHYDROGENASE"/>
    <property type="match status" value="1"/>
</dbReference>
<dbReference type="EMBL" id="BSYR01000045">
    <property type="protein sequence ID" value="GMJ06293.1"/>
    <property type="molecule type" value="Genomic_DNA"/>
</dbReference>
<keyword evidence="3" id="KW-1185">Reference proteome</keyword>
<gene>
    <name evidence="2" type="ORF">HRI_004298500</name>
</gene>
<evidence type="ECO:0000313" key="3">
    <source>
        <dbReference type="Proteomes" id="UP001165190"/>
    </source>
</evidence>
<proteinExistence type="predicted"/>
<sequence>MCRSADYYDFRTSDQNLLRMKAFFVRFSGFDSCTEPVSDSLTLVFPPRINETARLEVSGSSIRSSSPAFVTLHRMVKVKTGDGEAIYGSREMVRVRDGVRFEVYSRDEKVLKGVFRREAAEKWKMECKCALERDDGAIVCGKNAVADICVAVEADAAMVERVEMVVRKCRKNRRVGFVELEDIPEEGESELNDGCCCSCGEADGGGDIDGRGGGGMEMVTEAAEVSWAFDVGFWVMCFGVGYFVSKTTAKSLRRMRIF</sequence>
<evidence type="ECO:0000256" key="1">
    <source>
        <dbReference type="SAM" id="Phobius"/>
    </source>
</evidence>
<accession>A0A9W7MIZ9</accession>
<dbReference type="OrthoDB" id="1915921at2759"/>